<dbReference type="GO" id="GO:0006508">
    <property type="term" value="P:proteolysis"/>
    <property type="evidence" value="ECO:0007669"/>
    <property type="project" value="InterPro"/>
</dbReference>
<feature type="domain" description="Gingipain" evidence="4">
    <location>
        <begin position="429"/>
        <end position="787"/>
    </location>
</feature>
<dbReference type="SUPFAM" id="SSF52129">
    <property type="entry name" value="Caspase-like"/>
    <property type="match status" value="1"/>
</dbReference>
<dbReference type="InterPro" id="IPR029031">
    <property type="entry name" value="Gingipain_N_sf"/>
</dbReference>
<dbReference type="Gene3D" id="3.40.50.10390">
    <property type="entry name" value="Gingipain r, domain 1"/>
    <property type="match status" value="1"/>
</dbReference>
<dbReference type="InterPro" id="IPR029030">
    <property type="entry name" value="Caspase-like_dom_sf"/>
</dbReference>
<gene>
    <name evidence="5" type="ORF">HGP29_18580</name>
</gene>
<feature type="chain" id="PRO_5030560941" description="Gingipain domain-containing protein" evidence="3">
    <location>
        <begin position="22"/>
        <end position="1767"/>
    </location>
</feature>
<evidence type="ECO:0000313" key="6">
    <source>
        <dbReference type="Proteomes" id="UP000585050"/>
    </source>
</evidence>
<reference evidence="5 6" key="1">
    <citation type="submission" date="2020-04" db="EMBL/GenBank/DDBJ databases">
        <title>Flammeovirga sp. SR4, a novel species isolated from seawater.</title>
        <authorList>
            <person name="Wang X."/>
        </authorList>
    </citation>
    <scope>NUCLEOTIDE SEQUENCE [LARGE SCALE GENOMIC DNA]</scope>
    <source>
        <strain evidence="5 6">SR4</strain>
    </source>
</reference>
<evidence type="ECO:0000259" key="4">
    <source>
        <dbReference type="Pfam" id="PF01364"/>
    </source>
</evidence>
<dbReference type="RefSeq" id="WP_168883920.1">
    <property type="nucleotide sequence ID" value="NZ_JABAIL010000005.1"/>
</dbReference>
<organism evidence="5 6">
    <name type="scientific">Flammeovirga agarivorans</name>
    <dbReference type="NCBI Taxonomy" id="2726742"/>
    <lineage>
        <taxon>Bacteria</taxon>
        <taxon>Pseudomonadati</taxon>
        <taxon>Bacteroidota</taxon>
        <taxon>Cytophagia</taxon>
        <taxon>Cytophagales</taxon>
        <taxon>Flammeovirgaceae</taxon>
        <taxon>Flammeovirga</taxon>
    </lineage>
</organism>
<evidence type="ECO:0000313" key="5">
    <source>
        <dbReference type="EMBL" id="NLR93217.1"/>
    </source>
</evidence>
<dbReference type="Gene3D" id="2.60.40.4070">
    <property type="match status" value="1"/>
</dbReference>
<dbReference type="InterPro" id="IPR013783">
    <property type="entry name" value="Ig-like_fold"/>
</dbReference>
<dbReference type="InterPro" id="IPR001769">
    <property type="entry name" value="Gingipain"/>
</dbReference>
<feature type="region of interest" description="Disordered" evidence="2">
    <location>
        <begin position="193"/>
        <end position="220"/>
    </location>
</feature>
<proteinExistence type="predicted"/>
<comment type="caution">
    <text evidence="5">The sequence shown here is derived from an EMBL/GenBank/DDBJ whole genome shotgun (WGS) entry which is preliminary data.</text>
</comment>
<dbReference type="Gene3D" id="3.40.50.1460">
    <property type="match status" value="1"/>
</dbReference>
<protein>
    <recommendedName>
        <fullName evidence="4">Gingipain domain-containing protein</fullName>
    </recommendedName>
</protein>
<keyword evidence="1 3" id="KW-0732">Signal</keyword>
<dbReference type="GO" id="GO:0008234">
    <property type="term" value="F:cysteine-type peptidase activity"/>
    <property type="evidence" value="ECO:0007669"/>
    <property type="project" value="InterPro"/>
</dbReference>
<dbReference type="Proteomes" id="UP000585050">
    <property type="component" value="Unassembled WGS sequence"/>
</dbReference>
<evidence type="ECO:0000256" key="3">
    <source>
        <dbReference type="SAM" id="SignalP"/>
    </source>
</evidence>
<sequence>MRQVIVILILLINFFSLSAYAQSSEDRLDAWREKINSTSFYRMEVRERGIYRITSSDLQTAGYPVNSTSASVVRMYRRGEEIAIRVVATSNDRIDYLEFYGERNDGETDQDLFRNENDFINPYEPVYSRTAVYFLSAGAVISETTPPLRMTPVNVDPTGAENIVNHWYTETYRGEPVGGSAEDTDNFGGLRRSFSRGEATDGNRNKFSSTFRGPRSWTAYNEGQTRGQMSYQLNTTDLASTFSNATLSVRIINFAYRNANLSIRVGVDNTSATEKESQSITRYEAGDELNMNLTSSDFNSSNGSTSLVFVDSNNGTGTNQDQVAAAYINLTYPQVHANIDPTNDRKFTLDPNKKFRLSIGQNNEGRFFDVTDIENPISLSTSVVSGRTEAIVDSSPSSIDIYYSAQFKSPSNLQIANFEFTNNTLNYNYLIVTHSDLMSGATSYSNYRKSNAGGSNSVYLADINKLFNTFSWGEENPLAIRNCIKLLHNENLEFVLLLGKGLDLNYDPYENNYDETPNGTRGYNYIPAFGYPGSDVAYSMGLDDGTGNITEVPAILIGRMSAINNDQLLDYLAKVQEHDALDFDDLWRKDALHLSGGSNARDQESFKAIVNSYKDVFVDTLEGGVVQTISRETDGSIEFIDVSDIVNEGITLMAFYGHASADYADIDIGEASDPTKGYANKGRYPFILMSGCGGGNYLTNSKSWGEDWIETPDKGAVGFMAKSGFGERNALRDFGTSFYAETFQNQIGNHIGRHINKTQENFLRNATFNSALTYSTMEQYELQGDPYIFISPEKVDFALETDHITIIPQSGSLNAADDYFTLNINIKNFGKTFSDNVYIQVERKYSNGQLSANVNVSEAISAPYNNQDVLIQVLNSADDKTLGFGTNEIIVSIGDSVNADGRVISTLDELTLNNNTATVNAQFFSDKVNFIFPQDESVIHDNSIQLYAYDYSLAKEEQNVQFQIAADSAFSSLIAEETIKGEQLFNWSLPLNNSSDTTVYYARVRSLNSDSNRNWDVLSFTKITNSSGYGWMQSSIYQMQNNSISGVTLTGNETDLRWEYPQNDAQISVKAGGATYNNGETYEVSLDGTTYLFEGTCIRSGNGGDKLLFLVFDQFTGEFKGAQARSWDPLQCGEGNPPVAVLFNSSDIRGGNICCGDPLTRNGPYSLFIDPEYKFESIAQGDYVLTIMAGSFDFQESLPNPGTGQRAAYHSHLQGFSEIGLDTLDMQANLTQKGLAFIGWSQFQIPNSGQTFYGTSTDQLLTESFSIQRDVNTARITTLPIGPSSQFSRLWFNVDTDNNDVIKTTLYGVQRDPNSTNITFDSLFQFDGVSPSNGFDLGLIASIRNYDEISLSMELTDNSANPSVAQLKNWRVAYEPSAEGVLIQTSEETKDVVQQGESFSYSYDFHNISTRAFQDSVLITFIYQPVNAQFQSFTDSLLIAPLPPNSTRSISLSPDSWSKNDITKRLSGETEITTYVNSDRAINELHYNNNSSVERILIQSDSTNPLIEVLFDGQRIINGDFVSPSANINVSLIDENDYLSLKDNYTQDSENDTTSLLTIFLQQEGDDENPTLLDVNNADIESFNNKNQIVSSFDINEVAPVKYLDDDGTLSSGRYTIEVLGQDATGNNSGYDRTDERANKLRVEFEVNKEAAITNFYPYPNPFSDNVRFVFQITGTEVPDQIKIQIMTVTGRVVKEIFQDELGPIRIGTNISEYAWDGRDEFGDQLANGVYLYRVIIPQKANQTFKHRETSKDNLFKHNIGKLYLLK</sequence>
<keyword evidence="6" id="KW-1185">Reference proteome</keyword>
<evidence type="ECO:0000256" key="2">
    <source>
        <dbReference type="SAM" id="MobiDB-lite"/>
    </source>
</evidence>
<feature type="signal peptide" evidence="3">
    <location>
        <begin position="1"/>
        <end position="21"/>
    </location>
</feature>
<dbReference type="Pfam" id="PF01364">
    <property type="entry name" value="Peptidase_C25"/>
    <property type="match status" value="1"/>
</dbReference>
<name>A0A7X8SN65_9BACT</name>
<accession>A0A7X8SN65</accession>
<dbReference type="EMBL" id="JABAIL010000005">
    <property type="protein sequence ID" value="NLR93217.1"/>
    <property type="molecule type" value="Genomic_DNA"/>
</dbReference>
<evidence type="ECO:0000256" key="1">
    <source>
        <dbReference type="ARBA" id="ARBA00022729"/>
    </source>
</evidence>
<dbReference type="Gene3D" id="2.60.40.10">
    <property type="entry name" value="Immunoglobulins"/>
    <property type="match status" value="1"/>
</dbReference>